<proteinExistence type="inferred from homology"/>
<dbReference type="FunFam" id="3.30.70.580:FF:000001">
    <property type="entry name" value="tRNA pseudouridine synthase A"/>
    <property type="match status" value="1"/>
</dbReference>
<feature type="domain" description="Pseudouridine synthase I TruA alpha/beta" evidence="8">
    <location>
        <begin position="8"/>
        <end position="105"/>
    </location>
</feature>
<dbReference type="EC" id="5.4.99.12" evidence="4"/>
<dbReference type="GO" id="GO:0003723">
    <property type="term" value="F:RNA binding"/>
    <property type="evidence" value="ECO:0007669"/>
    <property type="project" value="InterPro"/>
</dbReference>
<evidence type="ECO:0000259" key="8">
    <source>
        <dbReference type="Pfam" id="PF01416"/>
    </source>
</evidence>
<dbReference type="InterPro" id="IPR001406">
    <property type="entry name" value="PsdUridine_synth_TruA"/>
</dbReference>
<dbReference type="InterPro" id="IPR020097">
    <property type="entry name" value="PsdUridine_synth_TruA_a/b_dom"/>
</dbReference>
<sequence length="253" mass="28752">MKSIKFKAIVTYDGTCFFGWQSQAGNRTIQSEIEHTLENIFGATVKIKASGRTDASVHGLRQVFSFSVKTEMSPIQVLRAMNSLLDRKIRIKQVSYAEEDFHPRFCAEKKIYRYLICDFPSPFLINRAWYIGKELNLSRMRKAAISIVGTHDFTSFQASGRKAENPVRTIEYIKIKKEYFCIDPDIKIVLIEICGTGFLYKMVRNIVGTLVDVGIGKKQPCEIKNIIEAKNRNFASATAPGYALYLGNVMYSD</sequence>
<reference evidence="9" key="1">
    <citation type="submission" date="2017-02" db="EMBL/GenBank/DDBJ databases">
        <title>Delving into the versatile metabolic prowess of the omnipresent phylum Bacteroidetes.</title>
        <authorList>
            <person name="Nobu M.K."/>
            <person name="Mei R."/>
            <person name="Narihiro T."/>
            <person name="Kuroda K."/>
            <person name="Liu W.-T."/>
        </authorList>
    </citation>
    <scope>NUCLEOTIDE SEQUENCE</scope>
    <source>
        <strain evidence="9">ADurb.Bin131</strain>
    </source>
</reference>
<evidence type="ECO:0000256" key="7">
    <source>
        <dbReference type="RuleBase" id="RU003792"/>
    </source>
</evidence>
<dbReference type="NCBIfam" id="TIGR00071">
    <property type="entry name" value="hisT_truA"/>
    <property type="match status" value="1"/>
</dbReference>
<evidence type="ECO:0000256" key="3">
    <source>
        <dbReference type="ARBA" id="ARBA00023235"/>
    </source>
</evidence>
<feature type="domain" description="Pseudouridine synthase I TruA alpha/beta" evidence="8">
    <location>
        <begin position="143"/>
        <end position="251"/>
    </location>
</feature>
<dbReference type="PANTHER" id="PTHR11142:SF0">
    <property type="entry name" value="TRNA PSEUDOURIDINE SYNTHASE-LIKE 1"/>
    <property type="match status" value="1"/>
</dbReference>
<dbReference type="HAMAP" id="MF_00171">
    <property type="entry name" value="TruA"/>
    <property type="match status" value="1"/>
</dbReference>
<comment type="similarity">
    <text evidence="1 4 7">Belongs to the tRNA pseudouridine synthase TruA family.</text>
</comment>
<dbReference type="PIRSF" id="PIRSF001430">
    <property type="entry name" value="tRNA_psdUrid_synth"/>
    <property type="match status" value="1"/>
</dbReference>
<evidence type="ECO:0000256" key="2">
    <source>
        <dbReference type="ARBA" id="ARBA00022694"/>
    </source>
</evidence>
<keyword evidence="2 4" id="KW-0819">tRNA processing</keyword>
<feature type="binding site" evidence="4 6">
    <location>
        <position position="112"/>
    </location>
    <ligand>
        <name>substrate</name>
    </ligand>
</feature>
<evidence type="ECO:0000256" key="1">
    <source>
        <dbReference type="ARBA" id="ARBA00009375"/>
    </source>
</evidence>
<accession>A0A1V6C9R5</accession>
<comment type="catalytic activity">
    <reaction evidence="4 7">
        <text>uridine(38/39/40) in tRNA = pseudouridine(38/39/40) in tRNA</text>
        <dbReference type="Rhea" id="RHEA:22376"/>
        <dbReference type="Rhea" id="RHEA-COMP:10085"/>
        <dbReference type="Rhea" id="RHEA-COMP:10087"/>
        <dbReference type="ChEBI" id="CHEBI:65314"/>
        <dbReference type="ChEBI" id="CHEBI:65315"/>
        <dbReference type="EC" id="5.4.99.12"/>
    </reaction>
</comment>
<comment type="subunit">
    <text evidence="4">Homodimer.</text>
</comment>
<evidence type="ECO:0000313" key="9">
    <source>
        <dbReference type="EMBL" id="OQB73610.1"/>
    </source>
</evidence>
<comment type="caution">
    <text evidence="4">Lacks conserved residue(s) required for the propagation of feature annotation.</text>
</comment>
<keyword evidence="3 4" id="KW-0413">Isomerase</keyword>
<feature type="active site" description="Nucleophile" evidence="4 5">
    <location>
        <position position="54"/>
    </location>
</feature>
<dbReference type="EMBL" id="MWDQ01000073">
    <property type="protein sequence ID" value="OQB73610.1"/>
    <property type="molecule type" value="Genomic_DNA"/>
</dbReference>
<evidence type="ECO:0000256" key="4">
    <source>
        <dbReference type="HAMAP-Rule" id="MF_00171"/>
    </source>
</evidence>
<dbReference type="Pfam" id="PF01416">
    <property type="entry name" value="PseudoU_synth_1"/>
    <property type="match status" value="2"/>
</dbReference>
<dbReference type="InterPro" id="IPR020103">
    <property type="entry name" value="PsdUridine_synth_cat_dom_sf"/>
</dbReference>
<dbReference type="AlphaFoldDB" id="A0A1V6C9R5"/>
<dbReference type="InterPro" id="IPR020094">
    <property type="entry name" value="TruA/RsuA/RluB/E/F_N"/>
</dbReference>
<organism evidence="9">
    <name type="scientific">candidate division TA06 bacterium ADurb.Bin131</name>
    <dbReference type="NCBI Taxonomy" id="1852827"/>
    <lineage>
        <taxon>Bacteria</taxon>
        <taxon>Bacteria division TA06</taxon>
    </lineage>
</organism>
<dbReference type="GO" id="GO:0160147">
    <property type="term" value="F:tRNA pseudouridine(38-40) synthase activity"/>
    <property type="evidence" value="ECO:0007669"/>
    <property type="project" value="UniProtKB-EC"/>
</dbReference>
<dbReference type="CDD" id="cd02570">
    <property type="entry name" value="PseudoU_synth_EcTruA"/>
    <property type="match status" value="1"/>
</dbReference>
<dbReference type="SUPFAM" id="SSF55120">
    <property type="entry name" value="Pseudouridine synthase"/>
    <property type="match status" value="1"/>
</dbReference>
<dbReference type="GO" id="GO:0031119">
    <property type="term" value="P:tRNA pseudouridine synthesis"/>
    <property type="evidence" value="ECO:0007669"/>
    <property type="project" value="UniProtKB-UniRule"/>
</dbReference>
<dbReference type="Gene3D" id="3.30.70.580">
    <property type="entry name" value="Pseudouridine synthase I, catalytic domain, N-terminal subdomain"/>
    <property type="match status" value="1"/>
</dbReference>
<protein>
    <recommendedName>
        <fullName evidence="4">tRNA pseudouridine synthase A</fullName>
        <ecNumber evidence="4">5.4.99.12</ecNumber>
    </recommendedName>
    <alternativeName>
        <fullName evidence="4">tRNA pseudouridine(38-40) synthase</fullName>
    </alternativeName>
    <alternativeName>
        <fullName evidence="4">tRNA pseudouridylate synthase I</fullName>
    </alternativeName>
    <alternativeName>
        <fullName evidence="4">tRNA-uridine isomerase I</fullName>
    </alternativeName>
</protein>
<comment type="caution">
    <text evidence="9">The sequence shown here is derived from an EMBL/GenBank/DDBJ whole genome shotgun (WGS) entry which is preliminary data.</text>
</comment>
<comment type="function">
    <text evidence="4">Formation of pseudouridine at positions 38, 39 and 40 in the anticodon stem and loop of transfer RNAs.</text>
</comment>
<dbReference type="InterPro" id="IPR020095">
    <property type="entry name" value="PsdUridine_synth_TruA_C"/>
</dbReference>
<evidence type="ECO:0000256" key="6">
    <source>
        <dbReference type="PIRSR" id="PIRSR001430-2"/>
    </source>
</evidence>
<dbReference type="Proteomes" id="UP000485562">
    <property type="component" value="Unassembled WGS sequence"/>
</dbReference>
<dbReference type="Gene3D" id="3.30.70.660">
    <property type="entry name" value="Pseudouridine synthase I, catalytic domain, C-terminal subdomain"/>
    <property type="match status" value="1"/>
</dbReference>
<dbReference type="PANTHER" id="PTHR11142">
    <property type="entry name" value="PSEUDOURIDYLATE SYNTHASE"/>
    <property type="match status" value="1"/>
</dbReference>
<evidence type="ECO:0000256" key="5">
    <source>
        <dbReference type="PIRSR" id="PIRSR001430-1"/>
    </source>
</evidence>
<gene>
    <name evidence="4 9" type="primary">truA</name>
    <name evidence="9" type="ORF">BWX89_00867</name>
</gene>
<name>A0A1V6C9R5_UNCT6</name>